<keyword evidence="3" id="KW-1185">Reference proteome</keyword>
<feature type="compositionally biased region" description="Polar residues" evidence="1">
    <location>
        <begin position="1"/>
        <end position="14"/>
    </location>
</feature>
<dbReference type="VEuPathDB" id="FungiDB:TREMEDRAFT_28462"/>
<name>A0A4Q1BNK7_TREME</name>
<proteinExistence type="predicted"/>
<dbReference type="AlphaFoldDB" id="A0A4Q1BNK7"/>
<evidence type="ECO:0000256" key="1">
    <source>
        <dbReference type="SAM" id="MobiDB-lite"/>
    </source>
</evidence>
<organism evidence="2 3">
    <name type="scientific">Tremella mesenterica</name>
    <name type="common">Jelly fungus</name>
    <dbReference type="NCBI Taxonomy" id="5217"/>
    <lineage>
        <taxon>Eukaryota</taxon>
        <taxon>Fungi</taxon>
        <taxon>Dikarya</taxon>
        <taxon>Basidiomycota</taxon>
        <taxon>Agaricomycotina</taxon>
        <taxon>Tremellomycetes</taxon>
        <taxon>Tremellales</taxon>
        <taxon>Tremellaceae</taxon>
        <taxon>Tremella</taxon>
    </lineage>
</organism>
<feature type="compositionally biased region" description="Basic and acidic residues" evidence="1">
    <location>
        <begin position="165"/>
        <end position="207"/>
    </location>
</feature>
<dbReference type="EMBL" id="SDIL01000033">
    <property type="protein sequence ID" value="RXK39312.1"/>
    <property type="molecule type" value="Genomic_DNA"/>
</dbReference>
<feature type="region of interest" description="Disordered" evidence="1">
    <location>
        <begin position="696"/>
        <end position="723"/>
    </location>
</feature>
<gene>
    <name evidence="2" type="ORF">M231_03391</name>
</gene>
<dbReference type="OrthoDB" id="298344at2759"/>
<feature type="compositionally biased region" description="Low complexity" evidence="1">
    <location>
        <begin position="696"/>
        <end position="705"/>
    </location>
</feature>
<accession>A0A4Q1BNK7</accession>
<evidence type="ECO:0000313" key="3">
    <source>
        <dbReference type="Proteomes" id="UP000289152"/>
    </source>
</evidence>
<feature type="compositionally biased region" description="Basic and acidic residues" evidence="1">
    <location>
        <begin position="136"/>
        <end position="157"/>
    </location>
</feature>
<evidence type="ECO:0000313" key="2">
    <source>
        <dbReference type="EMBL" id="RXK39312.1"/>
    </source>
</evidence>
<feature type="region of interest" description="Disordered" evidence="1">
    <location>
        <begin position="623"/>
        <end position="654"/>
    </location>
</feature>
<feature type="compositionally biased region" description="Polar residues" evidence="1">
    <location>
        <begin position="39"/>
        <end position="49"/>
    </location>
</feature>
<reference evidence="2 3" key="1">
    <citation type="submission" date="2016-06" db="EMBL/GenBank/DDBJ databases">
        <title>Evolution of pathogenesis and genome organization in the Tremellales.</title>
        <authorList>
            <person name="Cuomo C."/>
            <person name="Litvintseva A."/>
            <person name="Heitman J."/>
            <person name="Chen Y."/>
            <person name="Sun S."/>
            <person name="Springer D."/>
            <person name="Dromer F."/>
            <person name="Young S."/>
            <person name="Zeng Q."/>
            <person name="Chapman S."/>
            <person name="Gujja S."/>
            <person name="Saif S."/>
            <person name="Birren B."/>
        </authorList>
    </citation>
    <scope>NUCLEOTIDE SEQUENCE [LARGE SCALE GENOMIC DNA]</scope>
    <source>
        <strain evidence="2 3">ATCC 28783</strain>
    </source>
</reference>
<protein>
    <submittedName>
        <fullName evidence="2">Uncharacterized protein</fullName>
    </submittedName>
</protein>
<sequence>MVNVDSSPPKNSSAVKPLPPKAHEPTSGSDLTDLDDSEPQNTTKTSTTPAKLPNPEPSAAASKTSTPKSKPPDGSPKKIKKIKTPGTPSSKGKSIEGKKKKLKVKLEDGIASPKKKMRKEKTGEEAKVIKKVKKHKESDEGPAEKKVKKIKAGEEHPLKKKKVKRSETIGDDGVRKVKKIKTEEERAKAKEAKAKVKVKDERPEAKGTPKKKKARRDKTAEGSTAKGKDGGKKQRAKPVKKPVAPVGPPTFENVATRLGREEAEQRIQVGQNGPSVYLANAELREFAVRFRTILGVPERWLGPLDDFDRSVTEAGVRAIAGGMLDLIKDEYEMSGIDSERKTLDVLIRLREELRYYADLARFSSVITSLTLPLGLRLPPAPEDRRSMHVSAVRQLLNLEKDDSPPSWSDVGPSRRVGTSRIPQPTEVVRMLIALSERCLQTPILRADVEQFSKENEDRRKHASLMKKEMINWETTKRKLTEARVRCQTAAETKANKEEFLKSQHEHDMRVALYDVNLRSALSHRASRFEPLGVDLDGRVYYVLSQRLVDEEGSRPPVGWASGLMVWGKGVPSKCEGLADSLPADMERWSYFGRSNSTTQLVKWLTWRYKMKLESMRPVKVKTPNKTPIKLTPSKKTVGTPTPKEKKTVVLPSSHKASAPKMIQSTLSAFKSERKAKFEIVIPISAKKASTLSASSLSSISDSGSLPDGKVDSESSVSLSPPPIDHVEELRTLYRADGYSPDMKTVEEQGKELVGRLGEVVKWLEVLEHYGMGEK</sequence>
<dbReference type="Proteomes" id="UP000289152">
    <property type="component" value="Unassembled WGS sequence"/>
</dbReference>
<dbReference type="InParanoid" id="A0A4Q1BNK7"/>
<feature type="region of interest" description="Disordered" evidence="1">
    <location>
        <begin position="1"/>
        <end position="251"/>
    </location>
</feature>
<feature type="compositionally biased region" description="Low complexity" evidence="1">
    <location>
        <begin position="57"/>
        <end position="68"/>
    </location>
</feature>
<comment type="caution">
    <text evidence="2">The sequence shown here is derived from an EMBL/GenBank/DDBJ whole genome shotgun (WGS) entry which is preliminary data.</text>
</comment>